<evidence type="ECO:0000256" key="1">
    <source>
        <dbReference type="ARBA" id="ARBA00004167"/>
    </source>
</evidence>
<evidence type="ECO:0000256" key="3">
    <source>
        <dbReference type="ARBA" id="ARBA00022989"/>
    </source>
</evidence>
<evidence type="ECO:0000256" key="2">
    <source>
        <dbReference type="ARBA" id="ARBA00022692"/>
    </source>
</evidence>
<reference evidence="6" key="1">
    <citation type="submission" date="2018-05" db="EMBL/GenBank/DDBJ databases">
        <authorList>
            <person name="Lanie J.A."/>
            <person name="Ng W.-L."/>
            <person name="Kazmierczak K.M."/>
            <person name="Andrzejewski T.M."/>
            <person name="Davidsen T.M."/>
            <person name="Wayne K.J."/>
            <person name="Tettelin H."/>
            <person name="Glass J.I."/>
            <person name="Rusch D."/>
            <person name="Podicherti R."/>
            <person name="Tsui H.-C.T."/>
            <person name="Winkler M.E."/>
        </authorList>
    </citation>
    <scope>NUCLEOTIDE SEQUENCE</scope>
</reference>
<evidence type="ECO:0000256" key="4">
    <source>
        <dbReference type="ARBA" id="ARBA00023136"/>
    </source>
</evidence>
<dbReference type="NCBIfam" id="TIGR01352">
    <property type="entry name" value="tonB_Cterm"/>
    <property type="match status" value="1"/>
</dbReference>
<dbReference type="Gene3D" id="3.30.1150.10">
    <property type="match status" value="1"/>
</dbReference>
<feature type="domain" description="TonB C-terminal" evidence="5">
    <location>
        <begin position="32"/>
        <end position="95"/>
    </location>
</feature>
<sequence>YETIYLNSWQRKVETAGYYEISNSNLIEGNFRVQIKTTIDHEGNLISADILYSSGNKMLDALALRILKQSAPFQPFSQDMLSRYKQLEIVRDWNFTTF</sequence>
<keyword evidence="3" id="KW-1133">Transmembrane helix</keyword>
<name>A0A382UFH3_9ZZZZ</name>
<dbReference type="AlphaFoldDB" id="A0A382UFH3"/>
<gene>
    <name evidence="6" type="ORF">METZ01_LOCUS385873</name>
</gene>
<dbReference type="EMBL" id="UINC01143854">
    <property type="protein sequence ID" value="SVD33019.1"/>
    <property type="molecule type" value="Genomic_DNA"/>
</dbReference>
<dbReference type="Pfam" id="PF03544">
    <property type="entry name" value="TonB_C"/>
    <property type="match status" value="1"/>
</dbReference>
<keyword evidence="2" id="KW-0812">Transmembrane</keyword>
<proteinExistence type="predicted"/>
<dbReference type="InterPro" id="IPR006260">
    <property type="entry name" value="TonB/TolA_C"/>
</dbReference>
<accession>A0A382UFH3</accession>
<dbReference type="GO" id="GO:0016020">
    <property type="term" value="C:membrane"/>
    <property type="evidence" value="ECO:0007669"/>
    <property type="project" value="UniProtKB-SubCell"/>
</dbReference>
<evidence type="ECO:0000259" key="5">
    <source>
        <dbReference type="Pfam" id="PF03544"/>
    </source>
</evidence>
<organism evidence="6">
    <name type="scientific">marine metagenome</name>
    <dbReference type="NCBI Taxonomy" id="408172"/>
    <lineage>
        <taxon>unclassified sequences</taxon>
        <taxon>metagenomes</taxon>
        <taxon>ecological metagenomes</taxon>
    </lineage>
</organism>
<evidence type="ECO:0000313" key="6">
    <source>
        <dbReference type="EMBL" id="SVD33019.1"/>
    </source>
</evidence>
<comment type="subcellular location">
    <subcellularLocation>
        <location evidence="1">Membrane</location>
        <topology evidence="1">Single-pass membrane protein</topology>
    </subcellularLocation>
</comment>
<dbReference type="GO" id="GO:0055085">
    <property type="term" value="P:transmembrane transport"/>
    <property type="evidence" value="ECO:0007669"/>
    <property type="project" value="InterPro"/>
</dbReference>
<feature type="non-terminal residue" evidence="6">
    <location>
        <position position="1"/>
    </location>
</feature>
<dbReference type="SUPFAM" id="SSF74653">
    <property type="entry name" value="TolA/TonB C-terminal domain"/>
    <property type="match status" value="1"/>
</dbReference>
<dbReference type="InterPro" id="IPR037682">
    <property type="entry name" value="TonB_C"/>
</dbReference>
<keyword evidence="4" id="KW-0472">Membrane</keyword>
<protein>
    <recommendedName>
        <fullName evidence="5">TonB C-terminal domain-containing protein</fullName>
    </recommendedName>
</protein>